<dbReference type="GO" id="GO:0008508">
    <property type="term" value="F:bile acid:sodium symporter activity"/>
    <property type="evidence" value="ECO:0000318"/>
    <property type="project" value="GO_Central"/>
</dbReference>
<protein>
    <submittedName>
        <fullName evidence="8">Uncharacterized protein</fullName>
    </submittedName>
</protein>
<evidence type="ECO:0000256" key="7">
    <source>
        <dbReference type="SAM" id="Phobius"/>
    </source>
</evidence>
<accession>A0A7M7PS32</accession>
<feature type="transmembrane region" description="Helical" evidence="7">
    <location>
        <begin position="65"/>
        <end position="90"/>
    </location>
</feature>
<evidence type="ECO:0000256" key="2">
    <source>
        <dbReference type="ARBA" id="ARBA00006528"/>
    </source>
</evidence>
<evidence type="ECO:0000256" key="5">
    <source>
        <dbReference type="ARBA" id="ARBA00022989"/>
    </source>
</evidence>
<dbReference type="OrthoDB" id="203097at2759"/>
<evidence type="ECO:0000256" key="3">
    <source>
        <dbReference type="ARBA" id="ARBA00022692"/>
    </source>
</evidence>
<dbReference type="GO" id="GO:0016020">
    <property type="term" value="C:membrane"/>
    <property type="evidence" value="ECO:0007669"/>
    <property type="project" value="UniProtKB-SubCell"/>
</dbReference>
<name>A0A7M7PS32_STRPU</name>
<dbReference type="Gene3D" id="1.20.1530.20">
    <property type="match status" value="1"/>
</dbReference>
<proteinExistence type="inferred from homology"/>
<dbReference type="KEGG" id="spu:578073"/>
<feature type="transmembrane region" description="Helical" evidence="7">
    <location>
        <begin position="33"/>
        <end position="53"/>
    </location>
</feature>
<feature type="transmembrane region" description="Helical" evidence="7">
    <location>
        <begin position="288"/>
        <end position="309"/>
    </location>
</feature>
<evidence type="ECO:0000256" key="4">
    <source>
        <dbReference type="ARBA" id="ARBA00022847"/>
    </source>
</evidence>
<feature type="transmembrane region" description="Helical" evidence="7">
    <location>
        <begin position="192"/>
        <end position="211"/>
    </location>
</feature>
<feature type="transmembrane region" description="Helical" evidence="7">
    <location>
        <begin position="163"/>
        <end position="180"/>
    </location>
</feature>
<evidence type="ECO:0000313" key="9">
    <source>
        <dbReference type="Proteomes" id="UP000007110"/>
    </source>
</evidence>
<keyword evidence="4" id="KW-0813">Transport</keyword>
<dbReference type="EnsemblMetazoa" id="XM_031000122">
    <property type="protein sequence ID" value="XP_030855982"/>
    <property type="gene ID" value="LOC578073"/>
</dbReference>
<comment type="subcellular location">
    <subcellularLocation>
        <location evidence="1">Membrane</location>
        <topology evidence="1">Multi-pass membrane protein</topology>
    </subcellularLocation>
</comment>
<evidence type="ECO:0000256" key="6">
    <source>
        <dbReference type="ARBA" id="ARBA00023136"/>
    </source>
</evidence>
<reference evidence="8" key="2">
    <citation type="submission" date="2021-01" db="UniProtKB">
        <authorList>
            <consortium name="EnsemblMetazoa"/>
        </authorList>
    </citation>
    <scope>IDENTIFICATION</scope>
</reference>
<dbReference type="InterPro" id="IPR004710">
    <property type="entry name" value="Bilac:Na_transpt"/>
</dbReference>
<organism evidence="8 9">
    <name type="scientific">Strongylocentrotus purpuratus</name>
    <name type="common">Purple sea urchin</name>
    <dbReference type="NCBI Taxonomy" id="7668"/>
    <lineage>
        <taxon>Eukaryota</taxon>
        <taxon>Metazoa</taxon>
        <taxon>Echinodermata</taxon>
        <taxon>Eleutherozoa</taxon>
        <taxon>Echinozoa</taxon>
        <taxon>Echinoidea</taxon>
        <taxon>Euechinoidea</taxon>
        <taxon>Echinacea</taxon>
        <taxon>Camarodonta</taxon>
        <taxon>Echinidea</taxon>
        <taxon>Strongylocentrotidae</taxon>
        <taxon>Strongylocentrotus</taxon>
    </lineage>
</organism>
<dbReference type="PANTHER" id="PTHR10361">
    <property type="entry name" value="SODIUM-BILE ACID COTRANSPORTER"/>
    <property type="match status" value="1"/>
</dbReference>
<sequence length="366" mass="40467">MEDMSPNLTMSPSNQDSSHHKLLEYYLSTASYYISYIGIAVALFAMGCIISIKDFSDKDKHMSKSVVIGIAFQSVFQPLIGYGLAVILHLDVNEAMAMIILACCPVSPFCAVFVYYGEGVVIVGLSLAMFSTALSAGLIPFWFSVLSRTWTREYIVIGPPSDIGLAELEIFIPTALGLLYKRVHGKKKARLMAKVCSNAFWVAVIISPILNGIAYPQDFVADWHVWTGAFVLPLSGFFCGLLLSLYFNLPFQVCSAISLAVGTPNWFIAKSLATRFFSEDEETLHGVFALLSIISITLPIEGFIWSIMFRSIQEFFMELSPKCCCNDADDDDDDDDFAIIEMDDAASPPPVEIKVSHHFDIDETEA</sequence>
<keyword evidence="9" id="KW-1185">Reference proteome</keyword>
<feature type="transmembrane region" description="Helical" evidence="7">
    <location>
        <begin position="223"/>
        <end position="243"/>
    </location>
</feature>
<dbReference type="Proteomes" id="UP000007110">
    <property type="component" value="Unassembled WGS sequence"/>
</dbReference>
<comment type="similarity">
    <text evidence="2">Belongs to the bile acid:sodium symporter (BASS) (TC 2.A.28) family.</text>
</comment>
<dbReference type="RefSeq" id="XP_030855982.1">
    <property type="nucleotide sequence ID" value="XM_031000122.1"/>
</dbReference>
<evidence type="ECO:0000256" key="1">
    <source>
        <dbReference type="ARBA" id="ARBA00004141"/>
    </source>
</evidence>
<keyword evidence="3 7" id="KW-0812">Transmembrane</keyword>
<keyword evidence="5 7" id="KW-1133">Transmembrane helix</keyword>
<dbReference type="AlphaFoldDB" id="A0A7M7PS32"/>
<dbReference type="GeneID" id="578073"/>
<evidence type="ECO:0000313" key="8">
    <source>
        <dbReference type="EnsemblMetazoa" id="XP_030855982"/>
    </source>
</evidence>
<dbReference type="InterPro" id="IPR038770">
    <property type="entry name" value="Na+/solute_symporter_sf"/>
</dbReference>
<dbReference type="OMA" id="IWSIMFR"/>
<keyword evidence="4" id="KW-0769">Symport</keyword>
<dbReference type="FunFam" id="1.20.1530.20:FF:000053">
    <property type="entry name" value="Uncharacterized protein"/>
    <property type="match status" value="1"/>
</dbReference>
<dbReference type="PANTHER" id="PTHR10361:SF28">
    <property type="entry name" value="P3 PROTEIN-RELATED"/>
    <property type="match status" value="1"/>
</dbReference>
<reference evidence="9" key="1">
    <citation type="submission" date="2015-02" db="EMBL/GenBank/DDBJ databases">
        <title>Genome sequencing for Strongylocentrotus purpuratus.</title>
        <authorList>
            <person name="Murali S."/>
            <person name="Liu Y."/>
            <person name="Vee V."/>
            <person name="English A."/>
            <person name="Wang M."/>
            <person name="Skinner E."/>
            <person name="Han Y."/>
            <person name="Muzny D.M."/>
            <person name="Worley K.C."/>
            <person name="Gibbs R.A."/>
        </authorList>
    </citation>
    <scope>NUCLEOTIDE SEQUENCE</scope>
</reference>
<dbReference type="InterPro" id="IPR002657">
    <property type="entry name" value="BilAc:Na_symport/Acr3"/>
</dbReference>
<feature type="transmembrane region" description="Helical" evidence="7">
    <location>
        <begin position="123"/>
        <end position="143"/>
    </location>
</feature>
<feature type="transmembrane region" description="Helical" evidence="7">
    <location>
        <begin position="96"/>
        <end position="116"/>
    </location>
</feature>
<dbReference type="InParanoid" id="A0A7M7PS32"/>
<dbReference type="GO" id="GO:0015721">
    <property type="term" value="P:bile acid and bile salt transport"/>
    <property type="evidence" value="ECO:0000318"/>
    <property type="project" value="GO_Central"/>
</dbReference>
<keyword evidence="6 7" id="KW-0472">Membrane</keyword>
<dbReference type="Pfam" id="PF01758">
    <property type="entry name" value="SBF"/>
    <property type="match status" value="1"/>
</dbReference>